<gene>
    <name evidence="1" type="ORF">Theth_0251</name>
</gene>
<dbReference type="RefSeq" id="WP_013931573.1">
    <property type="nucleotide sequence ID" value="NC_015707.1"/>
</dbReference>
<dbReference type="EMBL" id="CP002351">
    <property type="protein sequence ID" value="AEH50350.1"/>
    <property type="molecule type" value="Genomic_DNA"/>
</dbReference>
<dbReference type="Pfam" id="PF02082">
    <property type="entry name" value="Rrf2"/>
    <property type="match status" value="1"/>
</dbReference>
<dbReference type="eggNOG" id="COG1959">
    <property type="taxonomic scope" value="Bacteria"/>
</dbReference>
<dbReference type="PANTHER" id="PTHR33221:SF9">
    <property type="entry name" value="RRF2 FAMILY PROTEIN"/>
    <property type="match status" value="1"/>
</dbReference>
<dbReference type="GO" id="GO:0003700">
    <property type="term" value="F:DNA-binding transcription factor activity"/>
    <property type="evidence" value="ECO:0007669"/>
    <property type="project" value="TreeGrafter"/>
</dbReference>
<dbReference type="OrthoDB" id="9808360at2"/>
<dbReference type="NCBIfam" id="TIGR00738">
    <property type="entry name" value="rrf2_super"/>
    <property type="match status" value="1"/>
</dbReference>
<dbReference type="InterPro" id="IPR030489">
    <property type="entry name" value="TR_Rrf2-type_CS"/>
</dbReference>
<accession>F7YV51</accession>
<sequence length="149" mass="17079" precursor="true">MFQVSSTSKLAIKIFVLLGSCSSENQMSLNELSKKLRVSKKYLQRILLKLQKSGLLKSIRGKKGGYVLPKPADQITILDILRVTENDLNLIDCLKTNGLKECPRANQCITRKLWQKVKTEIEEFAKSITIKDLLDAYEKFKVKSYIYHI</sequence>
<name>F7YV51_9THEM</name>
<dbReference type="Gene3D" id="1.10.10.10">
    <property type="entry name" value="Winged helix-like DNA-binding domain superfamily/Winged helix DNA-binding domain"/>
    <property type="match status" value="1"/>
</dbReference>
<dbReference type="STRING" id="688269.Theth_0251"/>
<dbReference type="HOGENOM" id="CLU_107144_0_1_0"/>
<dbReference type="InterPro" id="IPR000944">
    <property type="entry name" value="Tscrpt_reg_Rrf2"/>
</dbReference>
<dbReference type="PROSITE" id="PS01332">
    <property type="entry name" value="HTH_RRF2_1"/>
    <property type="match status" value="1"/>
</dbReference>
<dbReference type="PATRIC" id="fig|688269.3.peg.261"/>
<keyword evidence="2" id="KW-1185">Reference proteome</keyword>
<dbReference type="GO" id="GO:0005829">
    <property type="term" value="C:cytosol"/>
    <property type="evidence" value="ECO:0007669"/>
    <property type="project" value="TreeGrafter"/>
</dbReference>
<reference evidence="1 2" key="1">
    <citation type="submission" date="2010-11" db="EMBL/GenBank/DDBJ databases">
        <title>The complete genome of Thermotoga thermarum DSM 5069.</title>
        <authorList>
            <consortium name="US DOE Joint Genome Institute (JGI-PGF)"/>
            <person name="Lucas S."/>
            <person name="Copeland A."/>
            <person name="Lapidus A."/>
            <person name="Bruce D."/>
            <person name="Goodwin L."/>
            <person name="Pitluck S."/>
            <person name="Kyrpides N."/>
            <person name="Mavromatis K."/>
            <person name="Ivanova N."/>
            <person name="Zeytun A."/>
            <person name="Brettin T."/>
            <person name="Detter J.C."/>
            <person name="Tapia R."/>
            <person name="Han C."/>
            <person name="Land M."/>
            <person name="Hauser L."/>
            <person name="Markowitz V."/>
            <person name="Cheng J.-F."/>
            <person name="Hugenholtz P."/>
            <person name="Woyke T."/>
            <person name="Wu D."/>
            <person name="Spring S."/>
            <person name="Schroeder M."/>
            <person name="Brambilla E."/>
            <person name="Klenk H.-P."/>
            <person name="Eisen J.A."/>
        </authorList>
    </citation>
    <scope>NUCLEOTIDE SEQUENCE [LARGE SCALE GENOMIC DNA]</scope>
    <source>
        <strain evidence="1 2">DSM 5069</strain>
    </source>
</reference>
<organism evidence="1 2">
    <name type="scientific">Pseudothermotoga thermarum DSM 5069</name>
    <dbReference type="NCBI Taxonomy" id="688269"/>
    <lineage>
        <taxon>Bacteria</taxon>
        <taxon>Thermotogati</taxon>
        <taxon>Thermotogota</taxon>
        <taxon>Thermotogae</taxon>
        <taxon>Thermotogales</taxon>
        <taxon>Thermotogaceae</taxon>
        <taxon>Pseudothermotoga</taxon>
    </lineage>
</organism>
<dbReference type="SUPFAM" id="SSF46785">
    <property type="entry name" value="Winged helix' DNA-binding domain"/>
    <property type="match status" value="1"/>
</dbReference>
<dbReference type="InterPro" id="IPR036388">
    <property type="entry name" value="WH-like_DNA-bd_sf"/>
</dbReference>
<dbReference type="PROSITE" id="PS51197">
    <property type="entry name" value="HTH_RRF2_2"/>
    <property type="match status" value="1"/>
</dbReference>
<dbReference type="AlphaFoldDB" id="F7YV51"/>
<dbReference type="InterPro" id="IPR036390">
    <property type="entry name" value="WH_DNA-bd_sf"/>
</dbReference>
<dbReference type="Proteomes" id="UP000006804">
    <property type="component" value="Chromosome"/>
</dbReference>
<dbReference type="PANTHER" id="PTHR33221">
    <property type="entry name" value="WINGED HELIX-TURN-HELIX TRANSCRIPTIONAL REGULATOR, RRF2 FAMILY"/>
    <property type="match status" value="1"/>
</dbReference>
<evidence type="ECO:0000313" key="2">
    <source>
        <dbReference type="Proteomes" id="UP000006804"/>
    </source>
</evidence>
<evidence type="ECO:0000313" key="1">
    <source>
        <dbReference type="EMBL" id="AEH50350.1"/>
    </source>
</evidence>
<dbReference type="KEGG" id="tta:Theth_0251"/>
<proteinExistence type="predicted"/>
<protein>
    <submittedName>
        <fullName evidence="1">Transcriptional regulator, BadM/Rrf2 family</fullName>
    </submittedName>
</protein>